<evidence type="ECO:0000313" key="2">
    <source>
        <dbReference type="Proteomes" id="UP000199754"/>
    </source>
</evidence>
<evidence type="ECO:0000313" key="1">
    <source>
        <dbReference type="EMBL" id="ASM73295.1"/>
    </source>
</evidence>
<accession>A0A221K2T9</accession>
<dbReference type="AlphaFoldDB" id="A0A221K2T9"/>
<dbReference type="Proteomes" id="UP000199754">
    <property type="component" value="Chromosome"/>
</dbReference>
<organism evidence="1 2">
    <name type="scientific">Pseudosulfitobacter pseudonitzschiae</name>
    <dbReference type="NCBI Taxonomy" id="1402135"/>
    <lineage>
        <taxon>Bacteria</taxon>
        <taxon>Pseudomonadati</taxon>
        <taxon>Pseudomonadota</taxon>
        <taxon>Alphaproteobacteria</taxon>
        <taxon>Rhodobacterales</taxon>
        <taxon>Roseobacteraceae</taxon>
        <taxon>Pseudosulfitobacter</taxon>
    </lineage>
</organism>
<gene>
    <name evidence="1" type="ORF">SULPSESMR1_02498</name>
</gene>
<proteinExistence type="predicted"/>
<reference evidence="1 2" key="1">
    <citation type="submission" date="2017-07" db="EMBL/GenBank/DDBJ databases">
        <title>Genome Sequence of Sulfitobacter pseudonitzschiae Strain SMR1 Isolated from a culture of the Diatom Skeletonema marinoi.</title>
        <authorList>
            <person name="Topel M."/>
            <person name="Pinder M.I.M."/>
            <person name="Johansson O.N."/>
            <person name="Kourtchenko O."/>
            <person name="Godhe A."/>
            <person name="Clarke A.K."/>
        </authorList>
    </citation>
    <scope>NUCLEOTIDE SEQUENCE [LARGE SCALE GENOMIC DNA]</scope>
    <source>
        <strain evidence="1 2">SMR1</strain>
    </source>
</reference>
<protein>
    <submittedName>
        <fullName evidence="1">Uncharacterized protein</fullName>
    </submittedName>
</protein>
<dbReference type="KEGG" id="spse:SULPSESMR1_02498"/>
<sequence length="111" mass="12197">MTRIGYSCAALQPRDKEAAAKVLHCVRLCHKTVKKRCVFSEVCRVIGEVSFKNNDVSVCLKNEQSKEACQIQRKIHAVGKLSKDLSTETVDIKMLVGCFTSVAANPLGDSI</sequence>
<name>A0A221K2T9_9RHOB</name>
<dbReference type="EMBL" id="CP022415">
    <property type="protein sequence ID" value="ASM73295.1"/>
    <property type="molecule type" value="Genomic_DNA"/>
</dbReference>
<keyword evidence="2" id="KW-1185">Reference proteome</keyword>